<organism evidence="4">
    <name type="scientific">Onchocerca flexuosa</name>
    <dbReference type="NCBI Taxonomy" id="387005"/>
    <lineage>
        <taxon>Eukaryota</taxon>
        <taxon>Metazoa</taxon>
        <taxon>Ecdysozoa</taxon>
        <taxon>Nematoda</taxon>
        <taxon>Chromadorea</taxon>
        <taxon>Rhabditida</taxon>
        <taxon>Spirurina</taxon>
        <taxon>Spiruromorpha</taxon>
        <taxon>Filarioidea</taxon>
        <taxon>Onchocercidae</taxon>
        <taxon>Onchocerca</taxon>
    </lineage>
</organism>
<keyword evidence="1" id="KW-1133">Transmembrane helix</keyword>
<reference evidence="2 3" key="2">
    <citation type="submission" date="2018-11" db="EMBL/GenBank/DDBJ databases">
        <authorList>
            <consortium name="Pathogen Informatics"/>
        </authorList>
    </citation>
    <scope>NUCLEOTIDE SEQUENCE [LARGE SCALE GENOMIC DNA]</scope>
</reference>
<accession>A0A183HH06</accession>
<name>A0A183HH06_9BILA</name>
<feature type="transmembrane region" description="Helical" evidence="1">
    <location>
        <begin position="69"/>
        <end position="87"/>
    </location>
</feature>
<evidence type="ECO:0000256" key="1">
    <source>
        <dbReference type="SAM" id="Phobius"/>
    </source>
</evidence>
<sequence length="88" mass="10133">MTYFSTSYKFGMTIRGSKIALCLMLELKVSRCCKLNDERQLSAILFIGKSCDNDEYIAVVIINDTLSPSYAAVCRYFFVLIIFYLYII</sequence>
<reference evidence="4" key="1">
    <citation type="submission" date="2016-06" db="UniProtKB">
        <authorList>
            <consortium name="WormBaseParasite"/>
        </authorList>
    </citation>
    <scope>IDENTIFICATION</scope>
</reference>
<dbReference type="EMBL" id="UZAJ01006630">
    <property type="protein sequence ID" value="VDO47854.1"/>
    <property type="molecule type" value="Genomic_DNA"/>
</dbReference>
<dbReference type="AlphaFoldDB" id="A0A183HH06"/>
<keyword evidence="3" id="KW-1185">Reference proteome</keyword>
<dbReference type="Proteomes" id="UP000267606">
    <property type="component" value="Unassembled WGS sequence"/>
</dbReference>
<keyword evidence="1" id="KW-0812">Transmembrane</keyword>
<evidence type="ECO:0000313" key="2">
    <source>
        <dbReference type="EMBL" id="VDO47854.1"/>
    </source>
</evidence>
<gene>
    <name evidence="2" type="ORF">OFLC_LOCUS6768</name>
</gene>
<evidence type="ECO:0000313" key="4">
    <source>
        <dbReference type="WBParaSite" id="OFLC_0000676701-mRNA-1"/>
    </source>
</evidence>
<protein>
    <submittedName>
        <fullName evidence="4">Secreted protein</fullName>
    </submittedName>
</protein>
<evidence type="ECO:0000313" key="3">
    <source>
        <dbReference type="Proteomes" id="UP000267606"/>
    </source>
</evidence>
<proteinExistence type="predicted"/>
<keyword evidence="1" id="KW-0472">Membrane</keyword>
<dbReference type="WBParaSite" id="OFLC_0000676701-mRNA-1">
    <property type="protein sequence ID" value="OFLC_0000676701-mRNA-1"/>
    <property type="gene ID" value="OFLC_0000676701"/>
</dbReference>